<evidence type="ECO:0000256" key="2">
    <source>
        <dbReference type="ARBA" id="ARBA00022771"/>
    </source>
</evidence>
<feature type="compositionally biased region" description="Basic and acidic residues" evidence="5">
    <location>
        <begin position="792"/>
        <end position="821"/>
    </location>
</feature>
<dbReference type="CDD" id="cd15573">
    <property type="entry name" value="PHD_JADE"/>
    <property type="match status" value="1"/>
</dbReference>
<name>A0ABN8RBI6_9CNID</name>
<organism evidence="8 9">
    <name type="scientific">Porites lobata</name>
    <dbReference type="NCBI Taxonomy" id="104759"/>
    <lineage>
        <taxon>Eukaryota</taxon>
        <taxon>Metazoa</taxon>
        <taxon>Cnidaria</taxon>
        <taxon>Anthozoa</taxon>
        <taxon>Hexacorallia</taxon>
        <taxon>Scleractinia</taxon>
        <taxon>Fungiina</taxon>
        <taxon>Poritidae</taxon>
        <taxon>Porites</taxon>
    </lineage>
</organism>
<evidence type="ECO:0008006" key="10">
    <source>
        <dbReference type="Google" id="ProtNLM"/>
    </source>
</evidence>
<dbReference type="SMART" id="SM00249">
    <property type="entry name" value="PHD"/>
    <property type="match status" value="2"/>
</dbReference>
<feature type="compositionally biased region" description="Basic residues" evidence="5">
    <location>
        <begin position="728"/>
        <end position="737"/>
    </location>
</feature>
<dbReference type="InterPro" id="IPR034732">
    <property type="entry name" value="EPHD"/>
</dbReference>
<evidence type="ECO:0000256" key="1">
    <source>
        <dbReference type="ARBA" id="ARBA00022723"/>
    </source>
</evidence>
<evidence type="ECO:0000259" key="7">
    <source>
        <dbReference type="PROSITE" id="PS51805"/>
    </source>
</evidence>
<dbReference type="InterPro" id="IPR050701">
    <property type="entry name" value="Histone_Mod_Regulator"/>
</dbReference>
<dbReference type="PROSITE" id="PS01359">
    <property type="entry name" value="ZF_PHD_1"/>
    <property type="match status" value="1"/>
</dbReference>
<dbReference type="SUPFAM" id="SSF57903">
    <property type="entry name" value="FYVE/PHD zinc finger"/>
    <property type="match status" value="1"/>
</dbReference>
<feature type="region of interest" description="Disordered" evidence="5">
    <location>
        <begin position="1"/>
        <end position="36"/>
    </location>
</feature>
<feature type="region of interest" description="Disordered" evidence="5">
    <location>
        <begin position="718"/>
        <end position="843"/>
    </location>
</feature>
<dbReference type="InterPro" id="IPR019787">
    <property type="entry name" value="Znf_PHD-finger"/>
</dbReference>
<dbReference type="CDD" id="cd15671">
    <property type="entry name" value="ePHD_JADE"/>
    <property type="match status" value="1"/>
</dbReference>
<feature type="region of interest" description="Disordered" evidence="5">
    <location>
        <begin position="391"/>
        <end position="417"/>
    </location>
</feature>
<dbReference type="Pfam" id="PF13831">
    <property type="entry name" value="PHD_2"/>
    <property type="match status" value="1"/>
</dbReference>
<keyword evidence="2 4" id="KW-0863">Zinc-finger</keyword>
<protein>
    <recommendedName>
        <fullName evidence="10">Protein Jade-1</fullName>
    </recommendedName>
</protein>
<dbReference type="PANTHER" id="PTHR13793:SF160">
    <property type="entry name" value="PHD FINGER PROTEIN RHINOCEROS"/>
    <property type="match status" value="1"/>
</dbReference>
<keyword evidence="1" id="KW-0479">Metal-binding</keyword>
<evidence type="ECO:0000313" key="9">
    <source>
        <dbReference type="Proteomes" id="UP001159405"/>
    </source>
</evidence>
<evidence type="ECO:0000313" key="8">
    <source>
        <dbReference type="EMBL" id="CAH3176764.1"/>
    </source>
</evidence>
<reference evidence="8 9" key="1">
    <citation type="submission" date="2022-05" db="EMBL/GenBank/DDBJ databases">
        <authorList>
            <consortium name="Genoscope - CEA"/>
            <person name="William W."/>
        </authorList>
    </citation>
    <scope>NUCLEOTIDE SEQUENCE [LARGE SCALE GENOMIC DNA]</scope>
</reference>
<dbReference type="Pfam" id="PF13832">
    <property type="entry name" value="zf-HC5HC2H_2"/>
    <property type="match status" value="1"/>
</dbReference>
<dbReference type="InterPro" id="IPR001965">
    <property type="entry name" value="Znf_PHD"/>
</dbReference>
<dbReference type="InterPro" id="IPR019786">
    <property type="entry name" value="Zinc_finger_PHD-type_CS"/>
</dbReference>
<feature type="compositionally biased region" description="Basic and acidic residues" evidence="5">
    <location>
        <begin position="631"/>
        <end position="643"/>
    </location>
</feature>
<gene>
    <name evidence="8" type="ORF">PLOB_00018414</name>
</gene>
<feature type="region of interest" description="Disordered" evidence="5">
    <location>
        <begin position="863"/>
        <end position="913"/>
    </location>
</feature>
<feature type="compositionally biased region" description="Low complexity" evidence="5">
    <location>
        <begin position="593"/>
        <end position="610"/>
    </location>
</feature>
<feature type="compositionally biased region" description="Polar residues" evidence="5">
    <location>
        <begin position="899"/>
        <end position="913"/>
    </location>
</feature>
<feature type="compositionally biased region" description="Polar residues" evidence="5">
    <location>
        <begin position="650"/>
        <end position="664"/>
    </location>
</feature>
<accession>A0ABN8RBI6</accession>
<dbReference type="Proteomes" id="UP001159405">
    <property type="component" value="Unassembled WGS sequence"/>
</dbReference>
<sequence>MGSKAKKDRRSGEDFDEEDELDLDKKGGKKTQQGELKGLLNSIAGIADELKGSSRPPSPASFSIEGRKPAEIFRTDLISAMKLPDHQNLSPDNYITISDPWRQEWERGVQVPVNPEGVFQPSFRPVEPLYKRVATFKLQNKLLSTPSKTRGRPPGSKCPYDLGRMDVEWLTALNRSRQNKGLMELEESTLEKAIAYIENKCYDNMGHAIATQKGLSIEYDEDVCCDVCQSPDSEEMNEMVFCDSCDICVHQACYGIQNIPAGSWLCHPCRKGFKNCICVLCNHSGGAVKKTKNGKGWVHVSCALWIPEVGFGNVSRMEPITRIENIPASRWNLVCFLCREKVGACIQCTVKSCVTAFHVTCGFKHGLEMKTILDDSATDGVRHISYCTKHSYRGKSPTKKTQEEGSEKPTTSEDAENLRQKKLKQMEEEFHKFVSVEEIAKDLNRPKELAARIHKFWTLKRKAQDDVPLLPPTLQQQEKLSGKQGAVNSSSNLQAQLERIVKLRCNLEKLRNLCYMVTKREKMRRELYRAREEVFWKEYEVMTDESSDLDEKSVEWVLAICKDNFSGDGSAPGLVGDGCGSLVDSLSSRVSSTVESSSSTSSSGDCSSTEQGVGDEPVNKGSTRGASDVVKNSEGEHEESLERRTRRSSYAVSETSNSNQTTDSIAGDEKESQSTENSDNEPASRKRTRVKSESSCEDSLMIHKRFLRSSVTEVTEATLEQASEHAQVRKARRRTSRHLSFPNVGGKTNEESFTEIDASADGSQSIDAVSCETCSQAPRSTTNSETGGENQTSEKPEVDEESRKENNPHREDNVVNSERTENNSMRVAAKRKRSKSATSVDDNIASKQARITDFLRRKSSNRKELMLTKSLGSRGNKKSCDSDESDEGKSGPCVENLKHSTSTRSFSNGRETSNRYVCPQCKLQHDKLSKCSPQSREGSHTAECDDNWNRRELRLRSFQSPKPRTRCSHVVSPKPHCCSSLMSKFCHATVT</sequence>
<dbReference type="PANTHER" id="PTHR13793">
    <property type="entry name" value="PHD FINGER PROTEINS"/>
    <property type="match status" value="1"/>
</dbReference>
<dbReference type="EMBL" id="CALNXK010000216">
    <property type="protein sequence ID" value="CAH3176764.1"/>
    <property type="molecule type" value="Genomic_DNA"/>
</dbReference>
<proteinExistence type="predicted"/>
<feature type="compositionally biased region" description="Basic and acidic residues" evidence="5">
    <location>
        <begin position="400"/>
        <end position="417"/>
    </location>
</feature>
<dbReference type="InterPro" id="IPR013083">
    <property type="entry name" value="Znf_RING/FYVE/PHD"/>
</dbReference>
<feature type="domain" description="PHD-type" evidence="6">
    <location>
        <begin position="222"/>
        <end position="272"/>
    </location>
</feature>
<dbReference type="PROSITE" id="PS50016">
    <property type="entry name" value="ZF_PHD_2"/>
    <property type="match status" value="1"/>
</dbReference>
<evidence type="ECO:0000256" key="3">
    <source>
        <dbReference type="ARBA" id="ARBA00022833"/>
    </source>
</evidence>
<keyword evidence="3" id="KW-0862">Zinc</keyword>
<keyword evidence="9" id="KW-1185">Reference proteome</keyword>
<feature type="region of interest" description="Disordered" evidence="5">
    <location>
        <begin position="593"/>
        <end position="697"/>
    </location>
</feature>
<feature type="compositionally biased region" description="Polar residues" evidence="5">
    <location>
        <begin position="761"/>
        <end position="791"/>
    </location>
</feature>
<evidence type="ECO:0000256" key="4">
    <source>
        <dbReference type="PROSITE-ProRule" id="PRU00146"/>
    </source>
</evidence>
<evidence type="ECO:0000259" key="6">
    <source>
        <dbReference type="PROSITE" id="PS50016"/>
    </source>
</evidence>
<evidence type="ECO:0000256" key="5">
    <source>
        <dbReference type="SAM" id="MobiDB-lite"/>
    </source>
</evidence>
<comment type="caution">
    <text evidence="8">The sequence shown here is derived from an EMBL/GenBank/DDBJ whole genome shotgun (WGS) entry which is preliminary data.</text>
</comment>
<dbReference type="Gene3D" id="3.30.40.10">
    <property type="entry name" value="Zinc/RING finger domain, C3HC4 (zinc finger)"/>
    <property type="match status" value="2"/>
</dbReference>
<feature type="domain" description="PHD-type" evidence="7">
    <location>
        <begin position="275"/>
        <end position="391"/>
    </location>
</feature>
<dbReference type="InterPro" id="IPR011011">
    <property type="entry name" value="Znf_FYVE_PHD"/>
</dbReference>
<dbReference type="PROSITE" id="PS51805">
    <property type="entry name" value="EPHD"/>
    <property type="match status" value="1"/>
</dbReference>